<reference evidence="10" key="2">
    <citation type="submission" date="2025-08" db="UniProtKB">
        <authorList>
            <consortium name="RefSeq"/>
        </authorList>
    </citation>
    <scope>IDENTIFICATION</scope>
</reference>
<dbReference type="Pfam" id="PF23598">
    <property type="entry name" value="LRR_14"/>
    <property type="match status" value="1"/>
</dbReference>
<dbReference type="PANTHER" id="PTHR36766:SF67">
    <property type="entry name" value="DISEASE RESISTANCE PROTEIN RGA3"/>
    <property type="match status" value="1"/>
</dbReference>
<dbReference type="GO" id="GO:0005524">
    <property type="term" value="F:ATP binding"/>
    <property type="evidence" value="ECO:0007669"/>
    <property type="project" value="UniProtKB-KW"/>
</dbReference>
<dbReference type="GO" id="GO:0051707">
    <property type="term" value="P:response to other organism"/>
    <property type="evidence" value="ECO:0007669"/>
    <property type="project" value="UniProtKB-ARBA"/>
</dbReference>
<dbReference type="InterPro" id="IPR058922">
    <property type="entry name" value="WHD_DRP"/>
</dbReference>
<dbReference type="GeneID" id="107938797"/>
<reference evidence="9" key="1">
    <citation type="journal article" date="2020" name="Nat. Genet.">
        <title>Genomic diversifications of five Gossypium allopolyploid species and their impact on cotton improvement.</title>
        <authorList>
            <person name="Chen Z.J."/>
            <person name="Sreedasyam A."/>
            <person name="Ando A."/>
            <person name="Song Q."/>
            <person name="De Santiago L.M."/>
            <person name="Hulse-Kemp A.M."/>
            <person name="Ding M."/>
            <person name="Ye W."/>
            <person name="Kirkbride R.C."/>
            <person name="Jenkins J."/>
            <person name="Plott C."/>
            <person name="Lovell J."/>
            <person name="Lin Y.M."/>
            <person name="Vaughn R."/>
            <person name="Liu B."/>
            <person name="Simpson S."/>
            <person name="Scheffler B.E."/>
            <person name="Wen L."/>
            <person name="Saski C.A."/>
            <person name="Grover C.E."/>
            <person name="Hu G."/>
            <person name="Conover J.L."/>
            <person name="Carlson J.W."/>
            <person name="Shu S."/>
            <person name="Boston L.B."/>
            <person name="Williams M."/>
            <person name="Peterson D.G."/>
            <person name="McGee K."/>
            <person name="Jones D.C."/>
            <person name="Wendel J.F."/>
            <person name="Stelly D.M."/>
            <person name="Grimwood J."/>
            <person name="Schmutz J."/>
        </authorList>
    </citation>
    <scope>NUCLEOTIDE SEQUENCE [LARGE SCALE GENOMIC DNA]</scope>
    <source>
        <strain evidence="9">cv. TM-1</strain>
    </source>
</reference>
<evidence type="ECO:0000259" key="5">
    <source>
        <dbReference type="Pfam" id="PF00931"/>
    </source>
</evidence>
<dbReference type="PANTHER" id="PTHR36766">
    <property type="entry name" value="PLANT BROAD-SPECTRUM MILDEW RESISTANCE PROTEIN RPW8"/>
    <property type="match status" value="1"/>
</dbReference>
<dbReference type="InterPro" id="IPR038005">
    <property type="entry name" value="RX-like_CC"/>
</dbReference>
<dbReference type="Gene3D" id="3.80.10.10">
    <property type="entry name" value="Ribonuclease Inhibitor"/>
    <property type="match status" value="2"/>
</dbReference>
<evidence type="ECO:0000256" key="4">
    <source>
        <dbReference type="ARBA" id="ARBA00022840"/>
    </source>
</evidence>
<evidence type="ECO:0000313" key="10">
    <source>
        <dbReference type="RefSeq" id="XP_016727523.2"/>
    </source>
</evidence>
<evidence type="ECO:0000259" key="6">
    <source>
        <dbReference type="Pfam" id="PF18052"/>
    </source>
</evidence>
<dbReference type="RefSeq" id="XP_016727523.2">
    <property type="nucleotide sequence ID" value="XM_016872034.2"/>
</dbReference>
<dbReference type="Pfam" id="PF23559">
    <property type="entry name" value="WHD_DRP"/>
    <property type="match status" value="1"/>
</dbReference>
<dbReference type="InterPro" id="IPR027417">
    <property type="entry name" value="P-loop_NTPase"/>
</dbReference>
<dbReference type="SMR" id="A0A1U8MPR9"/>
<dbReference type="SUPFAM" id="SSF52058">
    <property type="entry name" value="L domain-like"/>
    <property type="match status" value="1"/>
</dbReference>
<dbReference type="Pfam" id="PF18052">
    <property type="entry name" value="Rx_N"/>
    <property type="match status" value="1"/>
</dbReference>
<keyword evidence="2" id="KW-0547">Nucleotide-binding</keyword>
<dbReference type="PRINTS" id="PR00364">
    <property type="entry name" value="DISEASERSIST"/>
</dbReference>
<dbReference type="InterPro" id="IPR002182">
    <property type="entry name" value="NB-ARC"/>
</dbReference>
<gene>
    <name evidence="10" type="primary">LOC107938797</name>
</gene>
<feature type="domain" description="Disease resistance protein winged helix" evidence="7">
    <location>
        <begin position="428"/>
        <end position="498"/>
    </location>
</feature>
<dbReference type="AlphaFoldDB" id="A0A1U8MPR9"/>
<feature type="domain" description="Disease resistance N-terminal" evidence="6">
    <location>
        <begin position="12"/>
        <end position="92"/>
    </location>
</feature>
<evidence type="ECO:0000256" key="2">
    <source>
        <dbReference type="ARBA" id="ARBA00022741"/>
    </source>
</evidence>
<name>A0A1U8MPR9_GOSHI</name>
<dbReference type="Proteomes" id="UP000818029">
    <property type="component" value="Chromosome A13"/>
</dbReference>
<evidence type="ECO:0000256" key="3">
    <source>
        <dbReference type="ARBA" id="ARBA00022821"/>
    </source>
</evidence>
<dbReference type="InterPro" id="IPR036388">
    <property type="entry name" value="WH-like_DNA-bd_sf"/>
</dbReference>
<feature type="domain" description="Disease resistance R13L4/SHOC-2-like LRR" evidence="8">
    <location>
        <begin position="560"/>
        <end position="775"/>
    </location>
</feature>
<dbReference type="Gene3D" id="3.40.50.300">
    <property type="entry name" value="P-loop containing nucleotide triphosphate hydrolases"/>
    <property type="match status" value="1"/>
</dbReference>
<dbReference type="KEGG" id="ghi:107938797"/>
<protein>
    <submittedName>
        <fullName evidence="10">Disease resistance protein RGA2</fullName>
    </submittedName>
</protein>
<dbReference type="InterPro" id="IPR042197">
    <property type="entry name" value="Apaf_helical"/>
</dbReference>
<evidence type="ECO:0000259" key="8">
    <source>
        <dbReference type="Pfam" id="PF23598"/>
    </source>
</evidence>
<proteinExistence type="predicted"/>
<dbReference type="CDD" id="cd14798">
    <property type="entry name" value="RX-CC_like"/>
    <property type="match status" value="1"/>
</dbReference>
<dbReference type="Pfam" id="PF00931">
    <property type="entry name" value="NB-ARC"/>
    <property type="match status" value="1"/>
</dbReference>
<accession>A0A1U8MPR9</accession>
<dbReference type="Gene3D" id="1.20.5.4130">
    <property type="match status" value="1"/>
</dbReference>
<dbReference type="Gene3D" id="1.10.10.10">
    <property type="entry name" value="Winged helix-like DNA-binding domain superfamily/Winged helix DNA-binding domain"/>
    <property type="match status" value="1"/>
</dbReference>
<dbReference type="Gene3D" id="1.10.8.430">
    <property type="entry name" value="Helical domain of apoptotic protease-activating factors"/>
    <property type="match status" value="1"/>
</dbReference>
<dbReference type="GO" id="GO:0006952">
    <property type="term" value="P:defense response"/>
    <property type="evidence" value="ECO:0007669"/>
    <property type="project" value="UniProtKB-KW"/>
</dbReference>
<feature type="domain" description="NB-ARC" evidence="5">
    <location>
        <begin position="170"/>
        <end position="344"/>
    </location>
</feature>
<dbReference type="InterPro" id="IPR032675">
    <property type="entry name" value="LRR_dom_sf"/>
</dbReference>
<dbReference type="InterPro" id="IPR041118">
    <property type="entry name" value="Rx_N"/>
</dbReference>
<dbReference type="GO" id="GO:0043531">
    <property type="term" value="F:ADP binding"/>
    <property type="evidence" value="ECO:0007669"/>
    <property type="project" value="InterPro"/>
</dbReference>
<keyword evidence="3" id="KW-0611">Plant defense</keyword>
<dbReference type="InterPro" id="IPR055414">
    <property type="entry name" value="LRR_R13L4/SHOC2-like"/>
</dbReference>
<sequence>MAETFLFNIAERVLAKIVHLPLDEVRLAFNVKTDLKKLEDTMISIKTVLLDAERQQHQNEKLRLCMWKLRDIFYDAEDVIDDFKCEALRKQDAINHPNINNLKVRVLSSFCLPLSFSLKMSHKIKDINGRLGELATEWNSFDLRQCNDSRHVFRRETISFVDSTDVIGRDEDKENIISMLMKPSEDRNVPVIPIVGIGGLGKTTLAQFVYNDDRVTSLFPLKIWICVSEEFDLSRLLKLIIQSINKEENCDDLTLEALHACLRSLLNDKKFLLVLDDVWNENQAKWVELRNLLRSTDGFSPSKIIVTTRSLKVASIMSSIPPYILKGLSLDDCLTLFTKWAFNEGDERHPNLTRIGEEIVKKCKGVPLALRTLGSLLFQKTDESDWIYIRESEIWRLEQNENDILPELKLSYKHLPSHLQRCLAFLSLYKKDEIYYSDKVIRLWMANGLLEYPNPNQEWEDVGKRYLNELLSRCLIQKEKDFCLYFTFKMHDLVHDLALDVSQKECKIVNSETETVDENVRHLLLCDEKLVEVPRVLREMKNVKTIIIQDASKESKTIHESLINLCVSNFKYLRALELRDSPLTALPNSIGSLKHLRDLDLAKCEGIRELPRSLYKLRSLQSLNLGGTGLKQLPDSVQRLIELRHLEITVKAEHLKEIRAGCWTSLQYLKLNWCIGLECLPEGMQYLKSLRTLVLFRCGSLVSLPRSLKFLTKLEHLELVRCFRINLKMELEEEEDKDLQLSLKTFSLLGLDDLGDLPRLLLQGSSSTLQQLRIKHCLELSVLPVWLLNLTSLRELEISSCHYLSALPEGIDRLTNLRKLTIRGCPELSKRYRKNRGEDWHKIAHIRKVVIKD</sequence>
<dbReference type="SUPFAM" id="SSF52540">
    <property type="entry name" value="P-loop containing nucleoside triphosphate hydrolases"/>
    <property type="match status" value="1"/>
</dbReference>
<evidence type="ECO:0000256" key="1">
    <source>
        <dbReference type="ARBA" id="ARBA00022737"/>
    </source>
</evidence>
<evidence type="ECO:0000259" key="7">
    <source>
        <dbReference type="Pfam" id="PF23559"/>
    </source>
</evidence>
<organism evidence="9 10">
    <name type="scientific">Gossypium hirsutum</name>
    <name type="common">Upland cotton</name>
    <name type="synonym">Gossypium mexicanum</name>
    <dbReference type="NCBI Taxonomy" id="3635"/>
    <lineage>
        <taxon>Eukaryota</taxon>
        <taxon>Viridiplantae</taxon>
        <taxon>Streptophyta</taxon>
        <taxon>Embryophyta</taxon>
        <taxon>Tracheophyta</taxon>
        <taxon>Spermatophyta</taxon>
        <taxon>Magnoliopsida</taxon>
        <taxon>eudicotyledons</taxon>
        <taxon>Gunneridae</taxon>
        <taxon>Pentapetalae</taxon>
        <taxon>rosids</taxon>
        <taxon>malvids</taxon>
        <taxon>Malvales</taxon>
        <taxon>Malvaceae</taxon>
        <taxon>Malvoideae</taxon>
        <taxon>Gossypium</taxon>
    </lineage>
</organism>
<keyword evidence="1" id="KW-0677">Repeat</keyword>
<evidence type="ECO:0000313" key="9">
    <source>
        <dbReference type="Proteomes" id="UP000818029"/>
    </source>
</evidence>
<keyword evidence="4" id="KW-0067">ATP-binding</keyword>
<keyword evidence="9" id="KW-1185">Reference proteome</keyword>
<dbReference type="PaxDb" id="3635-A0A1U8MPR9"/>